<evidence type="ECO:0000256" key="2">
    <source>
        <dbReference type="ARBA" id="ARBA00022729"/>
    </source>
</evidence>
<dbReference type="STRING" id="1123498.VR7878_00132"/>
<evidence type="ECO:0000256" key="1">
    <source>
        <dbReference type="ARBA" id="ARBA00008490"/>
    </source>
</evidence>
<organism evidence="4 5">
    <name type="scientific">Vibrio ruber (strain DSM 16370 / JCM 11486 / BCRC 17186 / CECT 7878 / LMG 23124 / VR1)</name>
    <dbReference type="NCBI Taxonomy" id="1123498"/>
    <lineage>
        <taxon>Bacteria</taxon>
        <taxon>Pseudomonadati</taxon>
        <taxon>Pseudomonadota</taxon>
        <taxon>Gammaproteobacteria</taxon>
        <taxon>Vibrionales</taxon>
        <taxon>Vibrionaceae</taxon>
        <taxon>Vibrio</taxon>
    </lineage>
</organism>
<dbReference type="Proteomes" id="UP000188276">
    <property type="component" value="Unassembled WGS sequence"/>
</dbReference>
<proteinExistence type="inferred from homology"/>
<dbReference type="PANTHER" id="PTHR38108:SF1">
    <property type="entry name" value="UPF0319 PROTEIN YCCT"/>
    <property type="match status" value="1"/>
</dbReference>
<accession>A0A1R4L9B5</accession>
<evidence type="ECO:0000256" key="3">
    <source>
        <dbReference type="HAMAP-Rule" id="MF_00789"/>
    </source>
</evidence>
<comment type="similarity">
    <text evidence="1 3">Belongs to the UPF0319 family.</text>
</comment>
<dbReference type="PANTHER" id="PTHR38108">
    <property type="entry name" value="UPF0319 PROTEIN YCCT"/>
    <property type="match status" value="1"/>
</dbReference>
<keyword evidence="2 3" id="KW-0732">Signal</keyword>
<dbReference type="AlphaFoldDB" id="A0A1R4L9B5"/>
<dbReference type="EMBL" id="FULE01000004">
    <property type="protein sequence ID" value="SJN52987.1"/>
    <property type="molecule type" value="Genomic_DNA"/>
</dbReference>
<dbReference type="InterPro" id="IPR018635">
    <property type="entry name" value="UPF0319"/>
</dbReference>
<reference evidence="5" key="1">
    <citation type="submission" date="2017-02" db="EMBL/GenBank/DDBJ databases">
        <authorList>
            <person name="Rodrigo-Torres L."/>
            <person name="Arahal R.D."/>
            <person name="Lucena T."/>
        </authorList>
    </citation>
    <scope>NUCLEOTIDE SEQUENCE [LARGE SCALE GENOMIC DNA]</scope>
    <source>
        <strain evidence="5">CECT 7878</strain>
    </source>
</reference>
<evidence type="ECO:0000313" key="4">
    <source>
        <dbReference type="EMBL" id="SJN52987.1"/>
    </source>
</evidence>
<evidence type="ECO:0000313" key="5">
    <source>
        <dbReference type="Proteomes" id="UP000188276"/>
    </source>
</evidence>
<dbReference type="RefSeq" id="WP_077332470.1">
    <property type="nucleotide sequence ID" value="NZ_FULE01000004.1"/>
</dbReference>
<feature type="signal peptide" evidence="3">
    <location>
        <begin position="1"/>
        <end position="21"/>
    </location>
</feature>
<protein>
    <recommendedName>
        <fullName evidence="3">UPF0319 protein VR7878_00132</fullName>
    </recommendedName>
</protein>
<keyword evidence="5" id="KW-1185">Reference proteome</keyword>
<feature type="chain" id="PRO_5013416051" description="UPF0319 protein VR7878_00132" evidence="3">
    <location>
        <begin position="22"/>
        <end position="220"/>
    </location>
</feature>
<gene>
    <name evidence="4" type="ORF">VR7878_00132</name>
</gene>
<dbReference type="HAMAP" id="MF_00789">
    <property type="entry name" value="UPF0319"/>
    <property type="match status" value="1"/>
</dbReference>
<sequence length="220" mass="24594" precursor="true">MNISKALSFTSMILLSGSAMASVTIDLPESVNILVANGGKADISSDGFFSSQRKLQLEDGLQQIVFRYEPFFQEGKDNIGVESDVTVAVFNAADAELTLQVPQYRNSREAREHISSMQWSLTNQDGQKIPVTQDKLLKDGIQFGRNYYTEMSVYNQSDKVASVPEYAPQSGLPVKTIPARSIKSDQTKASASTAETMLHYWYEQADKQTRARFKQFINQQ</sequence>
<dbReference type="Pfam" id="PF09829">
    <property type="entry name" value="DUF2057"/>
    <property type="match status" value="1"/>
</dbReference>
<name>A0A1R4L9B5_VIBR1</name>